<feature type="compositionally biased region" description="Acidic residues" evidence="1">
    <location>
        <begin position="11"/>
        <end position="23"/>
    </location>
</feature>
<dbReference type="AlphaFoldDB" id="A0A8B6HBQ9"/>
<organism evidence="2 3">
    <name type="scientific">Mytilus galloprovincialis</name>
    <name type="common">Mediterranean mussel</name>
    <dbReference type="NCBI Taxonomy" id="29158"/>
    <lineage>
        <taxon>Eukaryota</taxon>
        <taxon>Metazoa</taxon>
        <taxon>Spiralia</taxon>
        <taxon>Lophotrochozoa</taxon>
        <taxon>Mollusca</taxon>
        <taxon>Bivalvia</taxon>
        <taxon>Autobranchia</taxon>
        <taxon>Pteriomorphia</taxon>
        <taxon>Mytilida</taxon>
        <taxon>Mytiloidea</taxon>
        <taxon>Mytilidae</taxon>
        <taxon>Mytilinae</taxon>
        <taxon>Mytilus</taxon>
    </lineage>
</organism>
<evidence type="ECO:0000313" key="2">
    <source>
        <dbReference type="EMBL" id="VDI76561.1"/>
    </source>
</evidence>
<proteinExistence type="predicted"/>
<dbReference type="Proteomes" id="UP000596742">
    <property type="component" value="Unassembled WGS sequence"/>
</dbReference>
<feature type="compositionally biased region" description="Basic and acidic residues" evidence="1">
    <location>
        <begin position="1"/>
        <end position="10"/>
    </location>
</feature>
<protein>
    <submittedName>
        <fullName evidence="2">Uncharacterized protein</fullName>
    </submittedName>
</protein>
<sequence>MQLRVFKSDDSDASEEDSSDSDSDGPAPAKMPKLTPLPSTSGLDTKIKASRAFTDGMSPLQRSLHETKKHLHQQSVLSPKDNHLPHQHQVVNTKITPSPFNIRCENKITPYHQHQVVKTKITPSSSTSGGEK</sequence>
<name>A0A8B6HBQ9_MYTGA</name>
<keyword evidence="3" id="KW-1185">Reference proteome</keyword>
<dbReference type="EMBL" id="UYJE01009767">
    <property type="protein sequence ID" value="VDI76561.1"/>
    <property type="molecule type" value="Genomic_DNA"/>
</dbReference>
<comment type="caution">
    <text evidence="2">The sequence shown here is derived from an EMBL/GenBank/DDBJ whole genome shotgun (WGS) entry which is preliminary data.</text>
</comment>
<accession>A0A8B6HBQ9</accession>
<evidence type="ECO:0000256" key="1">
    <source>
        <dbReference type="SAM" id="MobiDB-lite"/>
    </source>
</evidence>
<evidence type="ECO:0000313" key="3">
    <source>
        <dbReference type="Proteomes" id="UP000596742"/>
    </source>
</evidence>
<reference evidence="2" key="1">
    <citation type="submission" date="2018-11" db="EMBL/GenBank/DDBJ databases">
        <authorList>
            <person name="Alioto T."/>
            <person name="Alioto T."/>
        </authorList>
    </citation>
    <scope>NUCLEOTIDE SEQUENCE</scope>
</reference>
<gene>
    <name evidence="2" type="ORF">MGAL_10B045907</name>
</gene>
<feature type="region of interest" description="Disordered" evidence="1">
    <location>
        <begin position="1"/>
        <end position="85"/>
    </location>
</feature>